<name>A0A1C3KCM9_PLAMA</name>
<dbReference type="AlphaFoldDB" id="A0A1C3KCM9"/>
<gene>
    <name evidence="1" type="primary">PmlGA01_090023100</name>
    <name evidence="1" type="ORF">PMLGA01_090023100</name>
</gene>
<evidence type="ECO:0000313" key="1">
    <source>
        <dbReference type="EMBL" id="SBT71322.1"/>
    </source>
</evidence>
<sequence length="80" mass="9248">MHVQHLYDIIINLQKMKINDDDLWKQFGVAIQKKAIDLELTQIKNLHNIFTTNGKGNDRIIGVLDTFIQIKEDINAYGPI</sequence>
<accession>A0A1C3KCM9</accession>
<dbReference type="VEuPathDB" id="PlasmoDB:PmUG01_09031200"/>
<proteinExistence type="predicted"/>
<dbReference type="Proteomes" id="UP000219799">
    <property type="component" value="Chromosome 9"/>
</dbReference>
<reference evidence="1 2" key="1">
    <citation type="submission" date="2016-06" db="EMBL/GenBank/DDBJ databases">
        <authorList>
            <consortium name="Pathogen Informatics"/>
        </authorList>
    </citation>
    <scope>NUCLEOTIDE SEQUENCE [LARGE SCALE GENOMIC DNA]</scope>
    <source>
        <strain evidence="1">PmlGA01</strain>
    </source>
</reference>
<organism evidence="1 2">
    <name type="scientific">Plasmodium malariae</name>
    <dbReference type="NCBI Taxonomy" id="5858"/>
    <lineage>
        <taxon>Eukaryota</taxon>
        <taxon>Sar</taxon>
        <taxon>Alveolata</taxon>
        <taxon>Apicomplexa</taxon>
        <taxon>Aconoidasida</taxon>
        <taxon>Haemosporida</taxon>
        <taxon>Plasmodiidae</taxon>
        <taxon>Plasmodium</taxon>
        <taxon>Plasmodium (Plasmodium)</taxon>
    </lineage>
</organism>
<dbReference type="EMBL" id="LT594497">
    <property type="protein sequence ID" value="SBT71322.1"/>
    <property type="molecule type" value="Genomic_DNA"/>
</dbReference>
<protein>
    <submittedName>
        <fullName evidence="1">Uncharacterized protein</fullName>
    </submittedName>
</protein>
<evidence type="ECO:0000313" key="2">
    <source>
        <dbReference type="Proteomes" id="UP000219799"/>
    </source>
</evidence>